<dbReference type="Proteomes" id="UP000018949">
    <property type="component" value="Unassembled WGS sequence"/>
</dbReference>
<protein>
    <submittedName>
        <fullName evidence="1">Uncharacterized protein</fullName>
    </submittedName>
</protein>
<dbReference type="eggNOG" id="ENOG5030D4V">
    <property type="taxonomic scope" value="Bacteria"/>
</dbReference>
<organism evidence="1 2">
    <name type="scientific">Mesobacillus boroniphilus JCM 21738</name>
    <dbReference type="NCBI Taxonomy" id="1294265"/>
    <lineage>
        <taxon>Bacteria</taxon>
        <taxon>Bacillati</taxon>
        <taxon>Bacillota</taxon>
        <taxon>Bacilli</taxon>
        <taxon>Bacillales</taxon>
        <taxon>Bacillaceae</taxon>
        <taxon>Mesobacillus</taxon>
    </lineage>
</organism>
<proteinExistence type="predicted"/>
<keyword evidence="2" id="KW-1185">Reference proteome</keyword>
<comment type="caution">
    <text evidence="1">The sequence shown here is derived from an EMBL/GenBank/DDBJ whole genome shotgun (WGS) entry which is preliminary data.</text>
</comment>
<dbReference type="EMBL" id="BAUW01000009">
    <property type="protein sequence ID" value="GAE44473.1"/>
    <property type="molecule type" value="Genomic_DNA"/>
</dbReference>
<name>W4RKS5_9BACI</name>
<reference evidence="1 2" key="1">
    <citation type="submission" date="2013-12" db="EMBL/GenBank/DDBJ databases">
        <title>NBRP : Genome information of microbial organism related human and environment.</title>
        <authorList>
            <person name="Hattori M."/>
            <person name="Oshima K."/>
            <person name="Inaba H."/>
            <person name="Suda W."/>
            <person name="Sakamoto M."/>
            <person name="Iino T."/>
            <person name="Kitahara M."/>
            <person name="Oshida Y."/>
            <person name="Iida T."/>
            <person name="Kudo T."/>
            <person name="Itoh T."/>
            <person name="Ahmed I."/>
            <person name="Ohkuma M."/>
        </authorList>
    </citation>
    <scope>NUCLEOTIDE SEQUENCE [LARGE SCALE GENOMIC DNA]</scope>
    <source>
        <strain evidence="1 2">JCM 21738</strain>
    </source>
</reference>
<sequence length="110" mass="13439">MFVKIYSYQIKSGKEQEYLKIQEEADRVYSRFLDNKTFHLQSKLDKTKWLEIHTCKNEDIYNDTIQIIDQQPEIQVLFKRFREVITSFEEISEENYHLVDLKANRKQDED</sequence>
<evidence type="ECO:0000313" key="2">
    <source>
        <dbReference type="Proteomes" id="UP000018949"/>
    </source>
</evidence>
<gene>
    <name evidence="1" type="ORF">JCM21738_1187</name>
</gene>
<dbReference type="AlphaFoldDB" id="W4RKS5"/>
<accession>W4RKS5</accession>
<dbReference type="RefSeq" id="WP_023614729.1">
    <property type="nucleotide sequence ID" value="NZ_BAUW01000009.1"/>
</dbReference>
<evidence type="ECO:0000313" key="1">
    <source>
        <dbReference type="EMBL" id="GAE44473.1"/>
    </source>
</evidence>